<evidence type="ECO:0000313" key="1">
    <source>
        <dbReference type="EMBL" id="PRY93366.1"/>
    </source>
</evidence>
<reference evidence="1 2" key="1">
    <citation type="submission" date="2018-03" db="EMBL/GenBank/DDBJ databases">
        <title>Genomic Encyclopedia of Archaeal and Bacterial Type Strains, Phase II (KMG-II): from individual species to whole genera.</title>
        <authorList>
            <person name="Goeker M."/>
        </authorList>
    </citation>
    <scope>NUCLEOTIDE SEQUENCE [LARGE SCALE GENOMIC DNA]</scope>
    <source>
        <strain evidence="1 2">DSM 29318</strain>
    </source>
</reference>
<sequence>MAVGRIPRWRQRRVLRRWDEALAQARELPLPALRRMRRDAGDLRMRLDRVIRVIDGRLQLPAIGSKAMPKRAGTDWAHRPEPWCGPVRPIGITSVSSGAMLGQQVRLFHDCAESEIALRQVRNLREGDLAPFGVRMEVFGFDGSFLSLAIDLPEEAARRLRRHHVLRLDLQAEAERPLGALARLNLEHGPNTARMVRKLDLGDRTPSAEFDLAYADIDEKRIGKAWLDLILEEPEMNQIMLRDVTLSRRPRAEL</sequence>
<dbReference type="InterPro" id="IPR045514">
    <property type="entry name" value="DUF6478"/>
</dbReference>
<dbReference type="Proteomes" id="UP000238801">
    <property type="component" value="Unassembled WGS sequence"/>
</dbReference>
<evidence type="ECO:0000313" key="2">
    <source>
        <dbReference type="Proteomes" id="UP000238801"/>
    </source>
</evidence>
<gene>
    <name evidence="1" type="ORF">BCF33_2234</name>
</gene>
<dbReference type="Pfam" id="PF20086">
    <property type="entry name" value="DUF6478"/>
    <property type="match status" value="1"/>
</dbReference>
<organism evidence="1 2">
    <name type="scientific">Hasllibacter halocynthiae</name>
    <dbReference type="NCBI Taxonomy" id="595589"/>
    <lineage>
        <taxon>Bacteria</taxon>
        <taxon>Pseudomonadati</taxon>
        <taxon>Pseudomonadota</taxon>
        <taxon>Alphaproteobacteria</taxon>
        <taxon>Rhodobacterales</taxon>
        <taxon>Roseobacteraceae</taxon>
        <taxon>Hasllibacter</taxon>
    </lineage>
</organism>
<proteinExistence type="predicted"/>
<accession>A0A2T0X340</accession>
<protein>
    <submittedName>
        <fullName evidence="1">Uncharacterized protein</fullName>
    </submittedName>
</protein>
<name>A0A2T0X340_9RHOB</name>
<dbReference type="RefSeq" id="WP_106160966.1">
    <property type="nucleotide sequence ID" value="NZ_PVTT01000002.1"/>
</dbReference>
<keyword evidence="2" id="KW-1185">Reference proteome</keyword>
<dbReference type="EMBL" id="PVTT01000002">
    <property type="protein sequence ID" value="PRY93366.1"/>
    <property type="molecule type" value="Genomic_DNA"/>
</dbReference>
<dbReference type="OrthoDB" id="7827015at2"/>
<comment type="caution">
    <text evidence="1">The sequence shown here is derived from an EMBL/GenBank/DDBJ whole genome shotgun (WGS) entry which is preliminary data.</text>
</comment>
<dbReference type="AlphaFoldDB" id="A0A2T0X340"/>